<gene>
    <name evidence="1" type="ORF">CASFOL_005436</name>
</gene>
<dbReference type="Proteomes" id="UP001632038">
    <property type="component" value="Unassembled WGS sequence"/>
</dbReference>
<evidence type="ECO:0000313" key="2">
    <source>
        <dbReference type="Proteomes" id="UP001632038"/>
    </source>
</evidence>
<dbReference type="EMBL" id="JAVIJP010000007">
    <property type="protein sequence ID" value="KAL3649033.1"/>
    <property type="molecule type" value="Genomic_DNA"/>
</dbReference>
<evidence type="ECO:0000313" key="1">
    <source>
        <dbReference type="EMBL" id="KAL3649033.1"/>
    </source>
</evidence>
<name>A0ABD3E3G3_9LAMI</name>
<comment type="caution">
    <text evidence="1">The sequence shown here is derived from an EMBL/GenBank/DDBJ whole genome shotgun (WGS) entry which is preliminary data.</text>
</comment>
<protein>
    <submittedName>
        <fullName evidence="1">Uncharacterized protein</fullName>
    </submittedName>
</protein>
<dbReference type="AlphaFoldDB" id="A0ABD3E3G3"/>
<proteinExistence type="predicted"/>
<accession>A0ABD3E3G3</accession>
<organism evidence="1 2">
    <name type="scientific">Castilleja foliolosa</name>
    <dbReference type="NCBI Taxonomy" id="1961234"/>
    <lineage>
        <taxon>Eukaryota</taxon>
        <taxon>Viridiplantae</taxon>
        <taxon>Streptophyta</taxon>
        <taxon>Embryophyta</taxon>
        <taxon>Tracheophyta</taxon>
        <taxon>Spermatophyta</taxon>
        <taxon>Magnoliopsida</taxon>
        <taxon>eudicotyledons</taxon>
        <taxon>Gunneridae</taxon>
        <taxon>Pentapetalae</taxon>
        <taxon>asterids</taxon>
        <taxon>lamiids</taxon>
        <taxon>Lamiales</taxon>
        <taxon>Orobanchaceae</taxon>
        <taxon>Pedicularideae</taxon>
        <taxon>Castillejinae</taxon>
        <taxon>Castilleja</taxon>
    </lineage>
</organism>
<keyword evidence="2" id="KW-1185">Reference proteome</keyword>
<sequence length="135" mass="14717">MHTSRVTRDDKVRVSCEKVAEEGGFGGYLRRGIAVAFSRGGSGGCAWPDAADLEEATGLRRGSGRLRFEAVAPAPFAATTWRAGFRRWRLGRRESWRGDTDGATVIVVVKWIDGGVWAKYGGNSAHGEARVHRVQ</sequence>
<reference evidence="2" key="1">
    <citation type="journal article" date="2024" name="IScience">
        <title>Strigolactones Initiate the Formation of Haustorium-like Structures in Castilleja.</title>
        <authorList>
            <person name="Buerger M."/>
            <person name="Peterson D."/>
            <person name="Chory J."/>
        </authorList>
    </citation>
    <scope>NUCLEOTIDE SEQUENCE [LARGE SCALE GENOMIC DNA]</scope>
</reference>